<accession>A0A9P5TYT1</accession>
<evidence type="ECO:0000313" key="2">
    <source>
        <dbReference type="Proteomes" id="UP000772434"/>
    </source>
</evidence>
<sequence length="221" mass="24589">MPATPKPKLNLSKLVLKIEALTLKLDNPPKTGRIYVTLQAGTDNPPHSKGDFIKSSRQKADSEMQWKMNTDIVVDARGFIIVDINEYHRRKPFKSRSLIPGPLLLKNEDIFNRFVKSDITGNIQEFTLVGNNLTIILGISGHSLEDILKTFSPLNSLIPKLGKYQAGLDLILQIASVLGRLNVTAGVVIGAVTQIFEFLKTQEKCHKDILELFAHMGDMLS</sequence>
<dbReference type="AlphaFoldDB" id="A0A9P5TYT1"/>
<proteinExistence type="predicted"/>
<reference evidence="1" key="1">
    <citation type="submission" date="2020-11" db="EMBL/GenBank/DDBJ databases">
        <authorList>
            <consortium name="DOE Joint Genome Institute"/>
            <person name="Ahrendt S."/>
            <person name="Riley R."/>
            <person name="Andreopoulos W."/>
            <person name="Labutti K."/>
            <person name="Pangilinan J."/>
            <person name="Ruiz-Duenas F.J."/>
            <person name="Barrasa J.M."/>
            <person name="Sanchez-Garcia M."/>
            <person name="Camarero S."/>
            <person name="Miyauchi S."/>
            <person name="Serrano A."/>
            <person name="Linde D."/>
            <person name="Babiker R."/>
            <person name="Drula E."/>
            <person name="Ayuso-Fernandez I."/>
            <person name="Pacheco R."/>
            <person name="Padilla G."/>
            <person name="Ferreira P."/>
            <person name="Barriuso J."/>
            <person name="Kellner H."/>
            <person name="Castanera R."/>
            <person name="Alfaro M."/>
            <person name="Ramirez L."/>
            <person name="Pisabarro A.G."/>
            <person name="Kuo A."/>
            <person name="Tritt A."/>
            <person name="Lipzen A."/>
            <person name="He G."/>
            <person name="Yan M."/>
            <person name="Ng V."/>
            <person name="Cullen D."/>
            <person name="Martin F."/>
            <person name="Rosso M.-N."/>
            <person name="Henrissat B."/>
            <person name="Hibbett D."/>
            <person name="Martinez A.T."/>
            <person name="Grigoriev I.V."/>
        </authorList>
    </citation>
    <scope>NUCLEOTIDE SEQUENCE</scope>
    <source>
        <strain evidence="1">AH 40177</strain>
    </source>
</reference>
<keyword evidence="2" id="KW-1185">Reference proteome</keyword>
<evidence type="ECO:0000313" key="1">
    <source>
        <dbReference type="EMBL" id="KAF9060121.1"/>
    </source>
</evidence>
<gene>
    <name evidence="1" type="ORF">BDP27DRAFT_1340139</name>
</gene>
<organism evidence="1 2">
    <name type="scientific">Rhodocollybia butyracea</name>
    <dbReference type="NCBI Taxonomy" id="206335"/>
    <lineage>
        <taxon>Eukaryota</taxon>
        <taxon>Fungi</taxon>
        <taxon>Dikarya</taxon>
        <taxon>Basidiomycota</taxon>
        <taxon>Agaricomycotina</taxon>
        <taxon>Agaricomycetes</taxon>
        <taxon>Agaricomycetidae</taxon>
        <taxon>Agaricales</taxon>
        <taxon>Marasmiineae</taxon>
        <taxon>Omphalotaceae</taxon>
        <taxon>Rhodocollybia</taxon>
    </lineage>
</organism>
<dbReference type="EMBL" id="JADNRY010000259">
    <property type="protein sequence ID" value="KAF9060121.1"/>
    <property type="molecule type" value="Genomic_DNA"/>
</dbReference>
<comment type="caution">
    <text evidence="1">The sequence shown here is derived from an EMBL/GenBank/DDBJ whole genome shotgun (WGS) entry which is preliminary data.</text>
</comment>
<dbReference type="OrthoDB" id="3108435at2759"/>
<protein>
    <submittedName>
        <fullName evidence="1">Uncharacterized protein</fullName>
    </submittedName>
</protein>
<feature type="non-terminal residue" evidence="1">
    <location>
        <position position="1"/>
    </location>
</feature>
<name>A0A9P5TYT1_9AGAR</name>
<dbReference type="Proteomes" id="UP000772434">
    <property type="component" value="Unassembled WGS sequence"/>
</dbReference>